<evidence type="ECO:0000313" key="3">
    <source>
        <dbReference type="Proteomes" id="UP000886998"/>
    </source>
</evidence>
<dbReference type="EMBL" id="BMAV01000575">
    <property type="protein sequence ID" value="GFY37974.1"/>
    <property type="molecule type" value="Genomic_DNA"/>
</dbReference>
<name>A0A8X6WMU1_9ARAC</name>
<gene>
    <name evidence="2" type="ORF">TNIN_458351</name>
</gene>
<protein>
    <submittedName>
        <fullName evidence="2">Uncharacterized protein</fullName>
    </submittedName>
</protein>
<evidence type="ECO:0000256" key="1">
    <source>
        <dbReference type="SAM" id="MobiDB-lite"/>
    </source>
</evidence>
<keyword evidence="3" id="KW-1185">Reference proteome</keyword>
<dbReference type="Proteomes" id="UP000886998">
    <property type="component" value="Unassembled WGS sequence"/>
</dbReference>
<evidence type="ECO:0000313" key="2">
    <source>
        <dbReference type="EMBL" id="GFY37974.1"/>
    </source>
</evidence>
<sequence length="154" mass="17025">MLHPIGQKPNSKFPPCLTQNSQREETPLIATVNKIALSTRIPLPPEPAGPIQQMTASSPAILMNRHPDSINESGVTSTRCYPNRQECRAANAIQNETSEFGYLQALLEIQKIFNLFPSLLSEMEKSHKFTNPADKLNCLLKGVCSSFTTLTVND</sequence>
<reference evidence="2" key="1">
    <citation type="submission" date="2020-08" db="EMBL/GenBank/DDBJ databases">
        <title>Multicomponent nature underlies the extraordinary mechanical properties of spider dragline silk.</title>
        <authorList>
            <person name="Kono N."/>
            <person name="Nakamura H."/>
            <person name="Mori M."/>
            <person name="Yoshida Y."/>
            <person name="Ohtoshi R."/>
            <person name="Malay A.D."/>
            <person name="Moran D.A.P."/>
            <person name="Tomita M."/>
            <person name="Numata K."/>
            <person name="Arakawa K."/>
        </authorList>
    </citation>
    <scope>NUCLEOTIDE SEQUENCE</scope>
</reference>
<organism evidence="2 3">
    <name type="scientific">Trichonephila inaurata madagascariensis</name>
    <dbReference type="NCBI Taxonomy" id="2747483"/>
    <lineage>
        <taxon>Eukaryota</taxon>
        <taxon>Metazoa</taxon>
        <taxon>Ecdysozoa</taxon>
        <taxon>Arthropoda</taxon>
        <taxon>Chelicerata</taxon>
        <taxon>Arachnida</taxon>
        <taxon>Araneae</taxon>
        <taxon>Araneomorphae</taxon>
        <taxon>Entelegynae</taxon>
        <taxon>Araneoidea</taxon>
        <taxon>Nephilidae</taxon>
        <taxon>Trichonephila</taxon>
        <taxon>Trichonephila inaurata</taxon>
    </lineage>
</organism>
<dbReference type="AlphaFoldDB" id="A0A8X6WMU1"/>
<proteinExistence type="predicted"/>
<comment type="caution">
    <text evidence="2">The sequence shown here is derived from an EMBL/GenBank/DDBJ whole genome shotgun (WGS) entry which is preliminary data.</text>
</comment>
<accession>A0A8X6WMU1</accession>
<feature type="region of interest" description="Disordered" evidence="1">
    <location>
        <begin position="1"/>
        <end position="24"/>
    </location>
</feature>